<reference evidence="2" key="3">
    <citation type="submission" date="2025-09" db="UniProtKB">
        <authorList>
            <consortium name="Ensembl"/>
        </authorList>
    </citation>
    <scope>IDENTIFICATION</scope>
</reference>
<accession>A0AAY5JZZ9</accession>
<keyword evidence="1" id="KW-0472">Membrane</keyword>
<reference evidence="2" key="2">
    <citation type="submission" date="2025-08" db="UniProtKB">
        <authorList>
            <consortium name="Ensembl"/>
        </authorList>
    </citation>
    <scope>IDENTIFICATION</scope>
</reference>
<dbReference type="Proteomes" id="UP000265140">
    <property type="component" value="Chromosome 25"/>
</dbReference>
<dbReference type="AlphaFoldDB" id="A0AAY5JZZ9"/>
<keyword evidence="1" id="KW-0812">Transmembrane</keyword>
<evidence type="ECO:0008006" key="4">
    <source>
        <dbReference type="Google" id="ProtNLM"/>
    </source>
</evidence>
<name>A0AAY5JZZ9_ESOLU</name>
<feature type="transmembrane region" description="Helical" evidence="1">
    <location>
        <begin position="12"/>
        <end position="30"/>
    </location>
</feature>
<keyword evidence="3" id="KW-1185">Reference proteome</keyword>
<dbReference type="GeneTree" id="ENSGT00940000176937"/>
<organism evidence="2 3">
    <name type="scientific">Esox lucius</name>
    <name type="common">Northern pike</name>
    <dbReference type="NCBI Taxonomy" id="8010"/>
    <lineage>
        <taxon>Eukaryota</taxon>
        <taxon>Metazoa</taxon>
        <taxon>Chordata</taxon>
        <taxon>Craniata</taxon>
        <taxon>Vertebrata</taxon>
        <taxon>Euteleostomi</taxon>
        <taxon>Actinopterygii</taxon>
        <taxon>Neopterygii</taxon>
        <taxon>Teleostei</taxon>
        <taxon>Protacanthopterygii</taxon>
        <taxon>Esociformes</taxon>
        <taxon>Esocidae</taxon>
        <taxon>Esox</taxon>
    </lineage>
</organism>
<evidence type="ECO:0000313" key="2">
    <source>
        <dbReference type="Ensembl" id="ENSELUP00000081405.1"/>
    </source>
</evidence>
<evidence type="ECO:0000313" key="3">
    <source>
        <dbReference type="Proteomes" id="UP000265140"/>
    </source>
</evidence>
<gene>
    <name evidence="2" type="primary">SMIM31</name>
</gene>
<sequence>MELPFSGLEMTFIIIAFIIFSLFSLASVCTQPDPSTHIYTSTPTKILIFHLYTVSHKSEYIPHIFVNI</sequence>
<keyword evidence="1" id="KW-1133">Transmembrane helix</keyword>
<proteinExistence type="predicted"/>
<evidence type="ECO:0000256" key="1">
    <source>
        <dbReference type="SAM" id="Phobius"/>
    </source>
</evidence>
<dbReference type="Ensembl" id="ENSELUT00000099357.1">
    <property type="protein sequence ID" value="ENSELUP00000081405.1"/>
    <property type="gene ID" value="ENSELUG00000043499.1"/>
</dbReference>
<protein>
    <recommendedName>
        <fullName evidence="4">Small integral membrane protein 31</fullName>
    </recommendedName>
</protein>
<reference evidence="2 3" key="1">
    <citation type="submission" date="2020-02" db="EMBL/GenBank/DDBJ databases">
        <title>Esox lucius (northern pike) genome, fEsoLuc1, primary haplotype.</title>
        <authorList>
            <person name="Myers G."/>
            <person name="Karagic N."/>
            <person name="Meyer A."/>
            <person name="Pippel M."/>
            <person name="Reichard M."/>
            <person name="Winkler S."/>
            <person name="Tracey A."/>
            <person name="Sims Y."/>
            <person name="Howe K."/>
            <person name="Rhie A."/>
            <person name="Formenti G."/>
            <person name="Durbin R."/>
            <person name="Fedrigo O."/>
            <person name="Jarvis E.D."/>
        </authorList>
    </citation>
    <scope>NUCLEOTIDE SEQUENCE [LARGE SCALE GENOMIC DNA]</scope>
</reference>